<evidence type="ECO:0000313" key="2">
    <source>
        <dbReference type="Proteomes" id="UP001652582"/>
    </source>
</evidence>
<evidence type="ECO:0000256" key="1">
    <source>
        <dbReference type="SAM" id="MobiDB-lite"/>
    </source>
</evidence>
<feature type="compositionally biased region" description="Basic and acidic residues" evidence="1">
    <location>
        <begin position="61"/>
        <end position="70"/>
    </location>
</feature>
<name>A0ABM3LW54_BICAN</name>
<dbReference type="Proteomes" id="UP001652582">
    <property type="component" value="Chromosome 19"/>
</dbReference>
<feature type="region of interest" description="Disordered" evidence="1">
    <location>
        <begin position="1"/>
        <end position="32"/>
    </location>
</feature>
<keyword evidence="2" id="KW-1185">Reference proteome</keyword>
<gene>
    <name evidence="3" type="primary">LOC112052281</name>
</gene>
<dbReference type="GeneID" id="112052281"/>
<feature type="compositionally biased region" description="Polar residues" evidence="1">
    <location>
        <begin position="72"/>
        <end position="90"/>
    </location>
</feature>
<accession>A0ABM3LW54</accession>
<organism evidence="2 3">
    <name type="scientific">Bicyclus anynana</name>
    <name type="common">Squinting bush brown butterfly</name>
    <dbReference type="NCBI Taxonomy" id="110368"/>
    <lineage>
        <taxon>Eukaryota</taxon>
        <taxon>Metazoa</taxon>
        <taxon>Ecdysozoa</taxon>
        <taxon>Arthropoda</taxon>
        <taxon>Hexapoda</taxon>
        <taxon>Insecta</taxon>
        <taxon>Pterygota</taxon>
        <taxon>Neoptera</taxon>
        <taxon>Endopterygota</taxon>
        <taxon>Lepidoptera</taxon>
        <taxon>Glossata</taxon>
        <taxon>Ditrysia</taxon>
        <taxon>Papilionoidea</taxon>
        <taxon>Nymphalidae</taxon>
        <taxon>Satyrinae</taxon>
        <taxon>Satyrini</taxon>
        <taxon>Mycalesina</taxon>
        <taxon>Bicyclus</taxon>
    </lineage>
</organism>
<protein>
    <submittedName>
        <fullName evidence="3">cGMP-specific 3',5'-cGMP phosphodiesterase 3</fullName>
    </submittedName>
</protein>
<evidence type="ECO:0000313" key="3">
    <source>
        <dbReference type="RefSeq" id="XP_052743308.1"/>
    </source>
</evidence>
<feature type="compositionally biased region" description="Basic and acidic residues" evidence="1">
    <location>
        <begin position="1"/>
        <end position="12"/>
    </location>
</feature>
<feature type="region of interest" description="Disordered" evidence="1">
    <location>
        <begin position="61"/>
        <end position="101"/>
    </location>
</feature>
<dbReference type="RefSeq" id="XP_052743308.1">
    <property type="nucleotide sequence ID" value="XM_052887348.1"/>
</dbReference>
<proteinExistence type="predicted"/>
<sequence length="169" mass="19287">MGKRNKDGEQKVHVKTKKKRPEKDTLVNDDLTEEISLTSESTGNGKNKKIVFENDKSKLARVANDTEKHNVSSHNRNANNSTTSNEINAKNKTKQNKKIIFTDDNAEGVEITTNIPRSKKNARLKDSIDEEPADEEIDKFCDELDDEDNVQYDNWVKLIESQLCPKNKK</sequence>
<reference evidence="3" key="1">
    <citation type="submission" date="2025-08" db="UniProtKB">
        <authorList>
            <consortium name="RefSeq"/>
        </authorList>
    </citation>
    <scope>IDENTIFICATION</scope>
</reference>